<dbReference type="RefSeq" id="XP_001525312.1">
    <property type="nucleotide sequence ID" value="XM_001525262.1"/>
</dbReference>
<reference evidence="2 3" key="1">
    <citation type="journal article" date="2009" name="Nature">
        <title>Evolution of pathogenicity and sexual reproduction in eight Candida genomes.</title>
        <authorList>
            <person name="Butler G."/>
            <person name="Rasmussen M.D."/>
            <person name="Lin M.F."/>
            <person name="Santos M.A."/>
            <person name="Sakthikumar S."/>
            <person name="Munro C.A."/>
            <person name="Rheinbay E."/>
            <person name="Grabherr M."/>
            <person name="Forche A."/>
            <person name="Reedy J.L."/>
            <person name="Agrafioti I."/>
            <person name="Arnaud M.B."/>
            <person name="Bates S."/>
            <person name="Brown A.J."/>
            <person name="Brunke S."/>
            <person name="Costanzo M.C."/>
            <person name="Fitzpatrick D.A."/>
            <person name="de Groot P.W."/>
            <person name="Harris D."/>
            <person name="Hoyer L.L."/>
            <person name="Hube B."/>
            <person name="Klis F.M."/>
            <person name="Kodira C."/>
            <person name="Lennard N."/>
            <person name="Logue M.E."/>
            <person name="Martin R."/>
            <person name="Neiman A.M."/>
            <person name="Nikolaou E."/>
            <person name="Quail M.A."/>
            <person name="Quinn J."/>
            <person name="Santos M.C."/>
            <person name="Schmitzberger F.F."/>
            <person name="Sherlock G."/>
            <person name="Shah P."/>
            <person name="Silverstein K.A."/>
            <person name="Skrzypek M.S."/>
            <person name="Soll D."/>
            <person name="Staggs R."/>
            <person name="Stansfield I."/>
            <person name="Stumpf M.P."/>
            <person name="Sudbery P.E."/>
            <person name="Srikantha T."/>
            <person name="Zeng Q."/>
            <person name="Berman J."/>
            <person name="Berriman M."/>
            <person name="Heitman J."/>
            <person name="Gow N.A."/>
            <person name="Lorenz M.C."/>
            <person name="Birren B.W."/>
            <person name="Kellis M."/>
            <person name="Cuomo C.A."/>
        </authorList>
    </citation>
    <scope>NUCLEOTIDE SEQUENCE [LARGE SCALE GENOMIC DNA]</scope>
    <source>
        <strain evidence="3">ATCC 11503 / BCRC 21390 / CBS 2605 / JCM 1781 / NBRC 1676 / NRRL YB-4239</strain>
    </source>
</reference>
<dbReference type="EMBL" id="CH981527">
    <property type="protein sequence ID" value="EDK45061.1"/>
    <property type="molecule type" value="Genomic_DNA"/>
</dbReference>
<dbReference type="AlphaFoldDB" id="A5E0V3"/>
<dbReference type="GeneID" id="5232514"/>
<dbReference type="PANTHER" id="PTHR43591:SF24">
    <property type="entry name" value="2-METHOXY-6-POLYPRENYL-1,4-BENZOQUINOL METHYLASE, MITOCHONDRIAL"/>
    <property type="match status" value="1"/>
</dbReference>
<dbReference type="Proteomes" id="UP000001996">
    <property type="component" value="Unassembled WGS sequence"/>
</dbReference>
<dbReference type="KEGG" id="lel:PVL30_002736"/>
<dbReference type="OrthoDB" id="10017101at2759"/>
<evidence type="ECO:0000313" key="3">
    <source>
        <dbReference type="Proteomes" id="UP000001996"/>
    </source>
</evidence>
<dbReference type="CDD" id="cd02440">
    <property type="entry name" value="AdoMet_MTases"/>
    <property type="match status" value="1"/>
</dbReference>
<dbReference type="Pfam" id="PF13847">
    <property type="entry name" value="Methyltransf_31"/>
    <property type="match status" value="1"/>
</dbReference>
<dbReference type="PANTHER" id="PTHR43591">
    <property type="entry name" value="METHYLTRANSFERASE"/>
    <property type="match status" value="1"/>
</dbReference>
<dbReference type="SUPFAM" id="SSF53335">
    <property type="entry name" value="S-adenosyl-L-methionine-dependent methyltransferases"/>
    <property type="match status" value="1"/>
</dbReference>
<keyword evidence="3" id="KW-1185">Reference proteome</keyword>
<protein>
    <recommendedName>
        <fullName evidence="1">Methyltransferase domain-containing protein</fullName>
    </recommendedName>
</protein>
<feature type="domain" description="Methyltransferase" evidence="1">
    <location>
        <begin position="36"/>
        <end position="151"/>
    </location>
</feature>
<dbReference type="STRING" id="379508.A5E0V3"/>
<sequence length="274" mass="31118">MVEQAYYEKGFQKSVSDTHSWRTVANSSKFVLDVLQPNYKVLDVGCGPGSITIDFAQNYLTNGGSIIGIEPTHELIDLANENKNKTAPDLTNITFQEGSIYKIPFDDNTFDLVHAHQVVIHLENPVNALKELQRVTKPGGFVCVKDADLESIIASPEKYDILKQYYVLKAKNALSTDIRAGRTLREKAINAGYKPDNITTTMSHWLMCDDRNSKLQWAELAKNRILNGGEVVFPEDAKKNDEMKAQMVEKWDEWKQDENSLLEMTHFEIIYKKS</sequence>
<dbReference type="InterPro" id="IPR025714">
    <property type="entry name" value="Methyltranfer_dom"/>
</dbReference>
<dbReference type="GO" id="GO:0008168">
    <property type="term" value="F:methyltransferase activity"/>
    <property type="evidence" value="ECO:0007669"/>
    <property type="project" value="TreeGrafter"/>
</dbReference>
<dbReference type="Gene3D" id="3.40.50.150">
    <property type="entry name" value="Vaccinia Virus protein VP39"/>
    <property type="match status" value="1"/>
</dbReference>
<accession>A5E0V3</accession>
<dbReference type="InParanoid" id="A5E0V3"/>
<name>A5E0V3_LODEL</name>
<dbReference type="HOGENOM" id="CLU_057148_2_0_1"/>
<dbReference type="VEuPathDB" id="FungiDB:LELG_03240"/>
<evidence type="ECO:0000259" key="1">
    <source>
        <dbReference type="Pfam" id="PF13847"/>
    </source>
</evidence>
<evidence type="ECO:0000313" key="2">
    <source>
        <dbReference type="EMBL" id="EDK45061.1"/>
    </source>
</evidence>
<dbReference type="InterPro" id="IPR029063">
    <property type="entry name" value="SAM-dependent_MTases_sf"/>
</dbReference>
<dbReference type="OMA" id="LSFGTWC"/>
<gene>
    <name evidence="2" type="ORF">LELG_03240</name>
</gene>
<proteinExistence type="predicted"/>
<organism evidence="2 3">
    <name type="scientific">Lodderomyces elongisporus (strain ATCC 11503 / CBS 2605 / JCM 1781 / NBRC 1676 / NRRL YB-4239)</name>
    <name type="common">Yeast</name>
    <name type="synonym">Saccharomyces elongisporus</name>
    <dbReference type="NCBI Taxonomy" id="379508"/>
    <lineage>
        <taxon>Eukaryota</taxon>
        <taxon>Fungi</taxon>
        <taxon>Dikarya</taxon>
        <taxon>Ascomycota</taxon>
        <taxon>Saccharomycotina</taxon>
        <taxon>Pichiomycetes</taxon>
        <taxon>Debaryomycetaceae</taxon>
        <taxon>Candida/Lodderomyces clade</taxon>
        <taxon>Lodderomyces</taxon>
    </lineage>
</organism>
<dbReference type="eggNOG" id="KOG1269">
    <property type="taxonomic scope" value="Eukaryota"/>
</dbReference>